<keyword evidence="14" id="KW-1185">Reference proteome</keyword>
<dbReference type="InterPro" id="IPR052382">
    <property type="entry name" value="ABHD10_acyl-thioesterase"/>
</dbReference>
<dbReference type="GO" id="GO:0008474">
    <property type="term" value="F:palmitoyl-(protein) hydrolase activity"/>
    <property type="evidence" value="ECO:0007669"/>
    <property type="project" value="UniProtKB-EC"/>
</dbReference>
<dbReference type="Gene3D" id="3.40.50.1820">
    <property type="entry name" value="alpha/beta hydrolase"/>
    <property type="match status" value="1"/>
</dbReference>
<comment type="catalytic activity">
    <reaction evidence="10">
        <text>S-hexadecanoyl-L-cysteinyl-[protein] + H2O = L-cysteinyl-[protein] + hexadecanoate + H(+)</text>
        <dbReference type="Rhea" id="RHEA:19233"/>
        <dbReference type="Rhea" id="RHEA-COMP:10131"/>
        <dbReference type="Rhea" id="RHEA-COMP:11032"/>
        <dbReference type="ChEBI" id="CHEBI:7896"/>
        <dbReference type="ChEBI" id="CHEBI:15377"/>
        <dbReference type="ChEBI" id="CHEBI:15378"/>
        <dbReference type="ChEBI" id="CHEBI:29950"/>
        <dbReference type="ChEBI" id="CHEBI:74151"/>
        <dbReference type="EC" id="3.1.2.22"/>
    </reaction>
    <physiologicalReaction direction="left-to-right" evidence="10">
        <dbReference type="Rhea" id="RHEA:19234"/>
    </physiologicalReaction>
</comment>
<evidence type="ECO:0000256" key="10">
    <source>
        <dbReference type="ARBA" id="ARBA00047409"/>
    </source>
</evidence>
<dbReference type="EMBL" id="QURL01000009">
    <property type="protein sequence ID" value="RFC62067.1"/>
    <property type="molecule type" value="Genomic_DNA"/>
</dbReference>
<dbReference type="AlphaFoldDB" id="A0A371WYI6"/>
<evidence type="ECO:0000256" key="8">
    <source>
        <dbReference type="ARBA" id="ARBA00042704"/>
    </source>
</evidence>
<dbReference type="SUPFAM" id="SSF53474">
    <property type="entry name" value="alpha/beta-Hydrolases"/>
    <property type="match status" value="1"/>
</dbReference>
<proteinExistence type="predicted"/>
<dbReference type="PANTHER" id="PTHR16138">
    <property type="entry name" value="MYCOPHENOLIC ACID ACYL-GLUCURONIDE ESTERASE, MITOCHONDRIAL"/>
    <property type="match status" value="1"/>
</dbReference>
<dbReference type="InterPro" id="IPR000073">
    <property type="entry name" value="AB_hydrolase_1"/>
</dbReference>
<evidence type="ECO:0000256" key="9">
    <source>
        <dbReference type="ARBA" id="ARBA00046047"/>
    </source>
</evidence>
<evidence type="ECO:0000256" key="1">
    <source>
        <dbReference type="ARBA" id="ARBA00012423"/>
    </source>
</evidence>
<dbReference type="RefSeq" id="WP_116684596.1">
    <property type="nucleotide sequence ID" value="NZ_QURL01000009.1"/>
</dbReference>
<gene>
    <name evidence="13" type="ORF">DYI37_17620</name>
</gene>
<evidence type="ECO:0000256" key="11">
    <source>
        <dbReference type="ARBA" id="ARBA00047972"/>
    </source>
</evidence>
<evidence type="ECO:0000259" key="12">
    <source>
        <dbReference type="Pfam" id="PF12697"/>
    </source>
</evidence>
<dbReference type="InterPro" id="IPR029058">
    <property type="entry name" value="AB_hydrolase_fold"/>
</dbReference>
<evidence type="ECO:0000256" key="5">
    <source>
        <dbReference type="ARBA" id="ARBA00039314"/>
    </source>
</evidence>
<comment type="catalytic activity">
    <reaction evidence="11">
        <text>mycophenolic acid O-acyl-beta-D-glucuronide + H2O = mycophenolate + D-glucuronate + H(+)</text>
        <dbReference type="Rhea" id="RHEA:34179"/>
        <dbReference type="ChEBI" id="CHEBI:15377"/>
        <dbReference type="ChEBI" id="CHEBI:15378"/>
        <dbReference type="ChEBI" id="CHEBI:58720"/>
        <dbReference type="ChEBI" id="CHEBI:62932"/>
        <dbReference type="ChEBI" id="CHEBI:66982"/>
        <dbReference type="EC" id="3.1.1.93"/>
    </reaction>
    <physiologicalReaction direction="left-to-right" evidence="11">
        <dbReference type="Rhea" id="RHEA:34180"/>
    </physiologicalReaction>
</comment>
<dbReference type="GO" id="GO:0102390">
    <property type="term" value="F:mycophenolic acid acyl-glucuronide esterase activity"/>
    <property type="evidence" value="ECO:0007669"/>
    <property type="project" value="UniProtKB-EC"/>
</dbReference>
<evidence type="ECO:0000256" key="4">
    <source>
        <dbReference type="ARBA" id="ARBA00039132"/>
    </source>
</evidence>
<keyword evidence="2 13" id="KW-0378">Hydrolase</keyword>
<comment type="caution">
    <text evidence="13">The sequence shown here is derived from an EMBL/GenBank/DDBJ whole genome shotgun (WGS) entry which is preliminary data.</text>
</comment>
<dbReference type="Pfam" id="PF12697">
    <property type="entry name" value="Abhydrolase_6"/>
    <property type="match status" value="1"/>
</dbReference>
<evidence type="ECO:0000256" key="7">
    <source>
        <dbReference type="ARBA" id="ARBA00042645"/>
    </source>
</evidence>
<feature type="domain" description="AB hydrolase-1" evidence="12">
    <location>
        <begin position="52"/>
        <end position="247"/>
    </location>
</feature>
<evidence type="ECO:0000256" key="3">
    <source>
        <dbReference type="ARBA" id="ARBA00022946"/>
    </source>
</evidence>
<name>A0A371WYI6_9HYPH</name>
<organism evidence="13 14">
    <name type="scientific">Fulvimarina endophytica</name>
    <dbReference type="NCBI Taxonomy" id="2293836"/>
    <lineage>
        <taxon>Bacteria</taxon>
        <taxon>Pseudomonadati</taxon>
        <taxon>Pseudomonadota</taxon>
        <taxon>Alphaproteobacteria</taxon>
        <taxon>Hyphomicrobiales</taxon>
        <taxon>Aurantimonadaceae</taxon>
        <taxon>Fulvimarina</taxon>
    </lineage>
</organism>
<comment type="function">
    <text evidence="9">Acts as an acyl-protein thioesterase that hydrolyzes fatty acids from acylated residues in proteins. Regulates the mitochondrial S-depalmitoylation of the nucleophilic active site residue of peroxiredoxin-5/PRDX5, a key antioxidant protein, therefore modulating mitochondrial antioxidant ability. Also catalyzes the deglucuronidation of mycophenolic acid acyl-glucuronide, an active metabolite of the immunosuppressant drug mycophenolate.</text>
</comment>
<dbReference type="EC" id="3.1.1.93" evidence="4"/>
<evidence type="ECO:0000256" key="6">
    <source>
        <dbReference type="ARBA" id="ARBA00041520"/>
    </source>
</evidence>
<protein>
    <recommendedName>
        <fullName evidence="5">Palmitoyl-protein thioesterase ABHD10, mitochondrial</fullName>
        <ecNumber evidence="4">3.1.1.93</ecNumber>
        <ecNumber evidence="1">3.1.2.22</ecNumber>
    </recommendedName>
    <alternativeName>
        <fullName evidence="7">Acyl-protein thioesterase ABHD10</fullName>
    </alternativeName>
    <alternativeName>
        <fullName evidence="8">Alpha/beta hydrolase domain-containing protein 10</fullName>
    </alternativeName>
    <alternativeName>
        <fullName evidence="6">Mycophenolic acid acyl-glucuronide esterase, mitochondrial</fullName>
    </alternativeName>
</protein>
<dbReference type="EC" id="3.1.2.22" evidence="1"/>
<reference evidence="13 14" key="1">
    <citation type="submission" date="2018-08" db="EMBL/GenBank/DDBJ databases">
        <title>Fulvimarina sp. 85, whole genome shotgun sequence.</title>
        <authorList>
            <person name="Tuo L."/>
        </authorList>
    </citation>
    <scope>NUCLEOTIDE SEQUENCE [LARGE SCALE GENOMIC DNA]</scope>
    <source>
        <strain evidence="13 14">85</strain>
    </source>
</reference>
<accession>A0A371WYI6</accession>
<dbReference type="Proteomes" id="UP000264310">
    <property type="component" value="Unassembled WGS sequence"/>
</dbReference>
<dbReference type="OrthoDB" id="9813296at2"/>
<evidence type="ECO:0000256" key="2">
    <source>
        <dbReference type="ARBA" id="ARBA00022801"/>
    </source>
</evidence>
<dbReference type="PANTHER" id="PTHR16138:SF7">
    <property type="entry name" value="PALMITOYL-PROTEIN THIOESTERASE ABHD10, MITOCHONDRIAL"/>
    <property type="match status" value="1"/>
</dbReference>
<evidence type="ECO:0000313" key="13">
    <source>
        <dbReference type="EMBL" id="RFC62067.1"/>
    </source>
</evidence>
<keyword evidence="3" id="KW-0809">Transit peptide</keyword>
<sequence>MHDDIPETAHELSVGEGDDRRAIAYRSRAGTGPVLVWLGGYRSDMRGTKAEHLLAYAEATGRGFLRLDYSGHGESGGRFEDGTISRWTEEARRVIEASGAGSVVLVGSSMGAWVALLLTRAARRGECAFSVDALMLLAPAPDFTETLMMPKLSAEDRAAIERDGFFAQPSEYSDEPNIFTKALFEDGARHLVLTDMIETGCPVAIVQGMEDPDVPHTHALTLMERLPAANVTLTLIRDGDHRLSRPQDLETISRVLGGLLSSL</sequence>
<evidence type="ECO:0000313" key="14">
    <source>
        <dbReference type="Proteomes" id="UP000264310"/>
    </source>
</evidence>